<dbReference type="Pfam" id="PF00078">
    <property type="entry name" value="RVT_1"/>
    <property type="match status" value="1"/>
</dbReference>
<dbReference type="PROSITE" id="PS50878">
    <property type="entry name" value="RT_POL"/>
    <property type="match status" value="1"/>
</dbReference>
<evidence type="ECO:0000313" key="3">
    <source>
        <dbReference type="Proteomes" id="UP000265520"/>
    </source>
</evidence>
<dbReference type="InterPro" id="IPR043502">
    <property type="entry name" value="DNA/RNA_pol_sf"/>
</dbReference>
<proteinExistence type="predicted"/>
<sequence>MRKSKKKSGDMVFKLDLEKAYDRVNWSFLKDTLVMFKFPQHIISLIMFGITSSSNAILWNGSKTEAFTPKRGLRQGDPLSPYLFVLCMERLGALISKHVRDGTWSPMQITKKGTKNSHLFFADDVLLFAKANVSQARIVNEVLERFCAMSGLKTSLDKSKFCTSAGVCRRRRDSIAAVTHIHATDRFEKYLGFKMFYGKGMCDDLVRTVRRFIWKGTGDTGMHLIGWDKITQPRRFGGLGVHIARLQNVSLLGKLIWEVSNSPGKLWVKLFADKYLKGRSIFNVSVSGGSCIWNSLSKALHMLRDGFTFKIGDGNSRFWYDPWVLKEKLCSVVPFVAIQVTEFKINDVWVNGRWNLEKLYTKL</sequence>
<dbReference type="CDD" id="cd01650">
    <property type="entry name" value="RT_nLTR_like"/>
    <property type="match status" value="1"/>
</dbReference>
<keyword evidence="2" id="KW-0695">RNA-directed DNA polymerase</keyword>
<organism evidence="2 3">
    <name type="scientific">Trifolium medium</name>
    <dbReference type="NCBI Taxonomy" id="97028"/>
    <lineage>
        <taxon>Eukaryota</taxon>
        <taxon>Viridiplantae</taxon>
        <taxon>Streptophyta</taxon>
        <taxon>Embryophyta</taxon>
        <taxon>Tracheophyta</taxon>
        <taxon>Spermatophyta</taxon>
        <taxon>Magnoliopsida</taxon>
        <taxon>eudicotyledons</taxon>
        <taxon>Gunneridae</taxon>
        <taxon>Pentapetalae</taxon>
        <taxon>rosids</taxon>
        <taxon>fabids</taxon>
        <taxon>Fabales</taxon>
        <taxon>Fabaceae</taxon>
        <taxon>Papilionoideae</taxon>
        <taxon>50 kb inversion clade</taxon>
        <taxon>NPAAA clade</taxon>
        <taxon>Hologalegina</taxon>
        <taxon>IRL clade</taxon>
        <taxon>Trifolieae</taxon>
        <taxon>Trifolium</taxon>
    </lineage>
</organism>
<evidence type="ECO:0000259" key="1">
    <source>
        <dbReference type="PROSITE" id="PS50878"/>
    </source>
</evidence>
<dbReference type="AlphaFoldDB" id="A0A392M339"/>
<dbReference type="InterPro" id="IPR000477">
    <property type="entry name" value="RT_dom"/>
</dbReference>
<dbReference type="Proteomes" id="UP000265520">
    <property type="component" value="Unassembled WGS sequence"/>
</dbReference>
<dbReference type="EMBL" id="LXQA010002250">
    <property type="protein sequence ID" value="MCH81398.1"/>
    <property type="molecule type" value="Genomic_DNA"/>
</dbReference>
<comment type="caution">
    <text evidence="2">The sequence shown here is derived from an EMBL/GenBank/DDBJ whole genome shotgun (WGS) entry which is preliminary data.</text>
</comment>
<keyword evidence="2" id="KW-0808">Transferase</keyword>
<feature type="domain" description="Reverse transcriptase" evidence="1">
    <location>
        <begin position="1"/>
        <end position="195"/>
    </location>
</feature>
<dbReference type="GO" id="GO:0003964">
    <property type="term" value="F:RNA-directed DNA polymerase activity"/>
    <property type="evidence" value="ECO:0007669"/>
    <property type="project" value="UniProtKB-KW"/>
</dbReference>
<keyword evidence="3" id="KW-1185">Reference proteome</keyword>
<protein>
    <submittedName>
        <fullName evidence="2">RNA-directed DNA polymerase (Reverse transcriptase)</fullName>
    </submittedName>
</protein>
<gene>
    <name evidence="2" type="ORF">A2U01_0002185</name>
</gene>
<dbReference type="SUPFAM" id="SSF56672">
    <property type="entry name" value="DNA/RNA polymerases"/>
    <property type="match status" value="1"/>
</dbReference>
<dbReference type="InterPro" id="IPR043128">
    <property type="entry name" value="Rev_trsase/Diguanyl_cyclase"/>
</dbReference>
<keyword evidence="2" id="KW-0548">Nucleotidyltransferase</keyword>
<dbReference type="PANTHER" id="PTHR33116:SF70">
    <property type="entry name" value="NON-LTR RETROELEMENT REVERSE TRANSCRIPTASE-LIKE PROTEIN"/>
    <property type="match status" value="1"/>
</dbReference>
<dbReference type="PANTHER" id="PTHR33116">
    <property type="entry name" value="REVERSE TRANSCRIPTASE ZINC-BINDING DOMAIN-CONTAINING PROTEIN-RELATED-RELATED"/>
    <property type="match status" value="1"/>
</dbReference>
<accession>A0A392M339</accession>
<reference evidence="2 3" key="1">
    <citation type="journal article" date="2018" name="Front. Plant Sci.">
        <title>Red Clover (Trifolium pratense) and Zigzag Clover (T. medium) - A Picture of Genomic Similarities and Differences.</title>
        <authorList>
            <person name="Dluhosova J."/>
            <person name="Istvanek J."/>
            <person name="Nedelnik J."/>
            <person name="Repkova J."/>
        </authorList>
    </citation>
    <scope>NUCLEOTIDE SEQUENCE [LARGE SCALE GENOMIC DNA]</scope>
    <source>
        <strain evidence="3">cv. 10/8</strain>
        <tissue evidence="2">Leaf</tissue>
    </source>
</reference>
<dbReference type="Gene3D" id="3.30.70.270">
    <property type="match status" value="1"/>
</dbReference>
<evidence type="ECO:0000313" key="2">
    <source>
        <dbReference type="EMBL" id="MCH81398.1"/>
    </source>
</evidence>
<name>A0A392M339_9FABA</name>